<evidence type="ECO:0000256" key="3">
    <source>
        <dbReference type="ARBA" id="ARBA00038858"/>
    </source>
</evidence>
<proteinExistence type="inferred from homology"/>
<keyword evidence="1 4" id="KW-0413">Isomerase</keyword>
<dbReference type="NCBIfam" id="TIGR00236">
    <property type="entry name" value="wecB"/>
    <property type="match status" value="1"/>
</dbReference>
<dbReference type="GO" id="GO:0008761">
    <property type="term" value="F:UDP-N-acetylglucosamine 2-epimerase activity"/>
    <property type="evidence" value="ECO:0007669"/>
    <property type="project" value="UniProtKB-EC"/>
</dbReference>
<sequence length="311" mass="34851">MQRPQFEPIECYGELTQSAIMMLPQLDNMLKKLRPDVILVQGDTTTAFLAALAGFYAHIPVIHIETGLRTGNIYAPWPEEMHRCFIDKVSSYFFAPTHQAKNNLIKEGVSSDKIWVVGNTSIDAIRLIYNKGYQSNSEYKTKFILVTIHRRENHGKVLKEICSALRTLAKQFPKIKIVFCLHPNPPVSTPAKAILSNMDNIDCIPPVDHIAFIKLLKACSFVITDSGGIQEEVTFIEKPILVVRSITERPEVIESGRGILVGTSKANIIKTASTLLNNPIVLARMSKVHFPYGDGYAAQKIVHILEQELKK</sequence>
<organism evidence="6 7">
    <name type="scientific">Candidatus Cardinium hertigii</name>
    <dbReference type="NCBI Taxonomy" id="247481"/>
    <lineage>
        <taxon>Bacteria</taxon>
        <taxon>Pseudomonadati</taxon>
        <taxon>Bacteroidota</taxon>
        <taxon>Cytophagia</taxon>
        <taxon>Cytophagales</taxon>
        <taxon>Amoebophilaceae</taxon>
        <taxon>Candidatus Cardinium</taxon>
    </lineage>
</organism>
<reference evidence="6 7" key="1">
    <citation type="submission" date="2018-09" db="EMBL/GenBank/DDBJ databases">
        <title>Comparative Genomics of Wolbachia-Cardinium Dual Endosymbiosis in a Plant-Parasitic Nematode.</title>
        <authorList>
            <person name="Brown A.M.V."/>
            <person name="Wasala S.K."/>
            <person name="Howe D.K."/>
            <person name="Peetz A.B."/>
            <person name="Zasada I.A."/>
            <person name="Denver D.R."/>
        </authorList>
    </citation>
    <scope>NUCLEOTIDE SEQUENCE [LARGE SCALE GENOMIC DNA]</scope>
    <source>
        <strain evidence="6 7">Pp_1</strain>
    </source>
</reference>
<dbReference type="PANTHER" id="PTHR43174">
    <property type="entry name" value="UDP-N-ACETYLGLUCOSAMINE 2-EPIMERASE"/>
    <property type="match status" value="1"/>
</dbReference>
<dbReference type="SUPFAM" id="SSF53756">
    <property type="entry name" value="UDP-Glycosyltransferase/glycogen phosphorylase"/>
    <property type="match status" value="1"/>
</dbReference>
<dbReference type="PANTHER" id="PTHR43174:SF2">
    <property type="entry name" value="UDP-N-ACETYLGLUCOSAMINE 2-EPIMERASE"/>
    <property type="match status" value="1"/>
</dbReference>
<dbReference type="EMBL" id="RARA01000013">
    <property type="protein sequence ID" value="ROT47764.1"/>
    <property type="molecule type" value="Genomic_DNA"/>
</dbReference>
<evidence type="ECO:0000313" key="6">
    <source>
        <dbReference type="EMBL" id="ROT47764.1"/>
    </source>
</evidence>
<feature type="domain" description="UDP-N-acetylglucosamine 2-epimerase" evidence="5">
    <location>
        <begin position="15"/>
        <end position="306"/>
    </location>
</feature>
<evidence type="ECO:0000256" key="1">
    <source>
        <dbReference type="ARBA" id="ARBA00023235"/>
    </source>
</evidence>
<evidence type="ECO:0000256" key="4">
    <source>
        <dbReference type="RuleBase" id="RU003513"/>
    </source>
</evidence>
<dbReference type="AlphaFoldDB" id="A0A3N2QDB5"/>
<dbReference type="InterPro" id="IPR003331">
    <property type="entry name" value="UDP_GlcNAc_Epimerase_2_dom"/>
</dbReference>
<dbReference type="CDD" id="cd03786">
    <property type="entry name" value="GTB_UDP-GlcNAc_2-Epimerase"/>
    <property type="match status" value="1"/>
</dbReference>
<dbReference type="Pfam" id="PF02350">
    <property type="entry name" value="Epimerase_2"/>
    <property type="match status" value="1"/>
</dbReference>
<dbReference type="Gene3D" id="3.40.50.2000">
    <property type="entry name" value="Glycogen Phosphorylase B"/>
    <property type="match status" value="2"/>
</dbReference>
<evidence type="ECO:0000256" key="2">
    <source>
        <dbReference type="ARBA" id="ARBA00038209"/>
    </source>
</evidence>
<dbReference type="InterPro" id="IPR029767">
    <property type="entry name" value="WecB-like"/>
</dbReference>
<evidence type="ECO:0000259" key="5">
    <source>
        <dbReference type="Pfam" id="PF02350"/>
    </source>
</evidence>
<gene>
    <name evidence="6" type="ORF">EDM02_00535</name>
</gene>
<comment type="similarity">
    <text evidence="2 4">Belongs to the UDP-N-acetylglucosamine 2-epimerase family.</text>
</comment>
<dbReference type="OrthoDB" id="9803238at2"/>
<evidence type="ECO:0000313" key="7">
    <source>
        <dbReference type="Proteomes" id="UP000270927"/>
    </source>
</evidence>
<dbReference type="EC" id="5.1.3.14" evidence="3"/>
<accession>A0A3N2QDB5</accession>
<comment type="caution">
    <text evidence="6">The sequence shown here is derived from an EMBL/GenBank/DDBJ whole genome shotgun (WGS) entry which is preliminary data.</text>
</comment>
<protein>
    <recommendedName>
        <fullName evidence="3">UDP-N-acetylglucosamine 2-epimerase (non-hydrolyzing)</fullName>
        <ecNumber evidence="3">5.1.3.14</ecNumber>
    </recommendedName>
</protein>
<name>A0A3N2QDB5_9BACT</name>
<dbReference type="Proteomes" id="UP000270927">
    <property type="component" value="Unassembled WGS sequence"/>
</dbReference>
<dbReference type="RefSeq" id="WP_123662210.1">
    <property type="nucleotide sequence ID" value="NZ_RARA01000013.1"/>
</dbReference>
<keyword evidence="7" id="KW-1185">Reference proteome</keyword>